<reference evidence="1 2" key="1">
    <citation type="submission" date="2020-08" db="EMBL/GenBank/DDBJ databases">
        <title>Sequencing the genomes of 1000 actinobacteria strains.</title>
        <authorList>
            <person name="Klenk H.-P."/>
        </authorList>
    </citation>
    <scope>NUCLEOTIDE SEQUENCE [LARGE SCALE GENOMIC DNA]</scope>
    <source>
        <strain evidence="1 2">DSM 46659</strain>
    </source>
</reference>
<evidence type="ECO:0000313" key="2">
    <source>
        <dbReference type="Proteomes" id="UP000546642"/>
    </source>
</evidence>
<dbReference type="EMBL" id="JACHDS010000001">
    <property type="protein sequence ID" value="MBB6172232.1"/>
    <property type="molecule type" value="Genomic_DNA"/>
</dbReference>
<comment type="caution">
    <text evidence="1">The sequence shown here is derived from an EMBL/GenBank/DDBJ whole genome shotgun (WGS) entry which is preliminary data.</text>
</comment>
<keyword evidence="2" id="KW-1185">Reference proteome</keyword>
<protein>
    <submittedName>
        <fullName evidence="1">Uncharacterized protein</fullName>
    </submittedName>
</protein>
<dbReference type="RefSeq" id="WP_184075561.1">
    <property type="nucleotide sequence ID" value="NZ_JACHDS010000001.1"/>
</dbReference>
<name>A0A7X0D5C1_9ACTN</name>
<dbReference type="AlphaFoldDB" id="A0A7X0D5C1"/>
<gene>
    <name evidence="1" type="ORF">HNR23_002292</name>
</gene>
<accession>A0A7X0D5C1</accession>
<organism evidence="1 2">
    <name type="scientific">Nocardiopsis mwathae</name>
    <dbReference type="NCBI Taxonomy" id="1472723"/>
    <lineage>
        <taxon>Bacteria</taxon>
        <taxon>Bacillati</taxon>
        <taxon>Actinomycetota</taxon>
        <taxon>Actinomycetes</taxon>
        <taxon>Streptosporangiales</taxon>
        <taxon>Nocardiopsidaceae</taxon>
        <taxon>Nocardiopsis</taxon>
    </lineage>
</organism>
<evidence type="ECO:0000313" key="1">
    <source>
        <dbReference type="EMBL" id="MBB6172232.1"/>
    </source>
</evidence>
<sequence length="142" mass="16240">MHRETRFLISRGLYAIDLATITGTQHPRGDRIAFTGQANAVWYRRQGGVTRACIGDLKLWSHYLPRLLDLDDPLDVLGADLDGRYGGDCHGRWDGQRYWGAQEPEVMERHLSVLRPMLDAFPTVPEGYDGWWTFQPPRTGRS</sequence>
<proteinExistence type="predicted"/>
<dbReference type="Proteomes" id="UP000546642">
    <property type="component" value="Unassembled WGS sequence"/>
</dbReference>